<keyword evidence="8 29" id="KW-0472">Membrane</keyword>
<evidence type="ECO:0000256" key="14">
    <source>
        <dbReference type="ARBA" id="ARBA00047269"/>
    </source>
</evidence>
<dbReference type="CDD" id="cd05332">
    <property type="entry name" value="11beta-HSD1_like_SDR_c"/>
    <property type="match status" value="2"/>
</dbReference>
<comment type="catalytic activity">
    <reaction evidence="23">
        <text>3beta,7alpha-dihydroxyandrost-5-en-17-one + NADP(+) = 3beta-hydroxy-5-androstene-7,17-dione + NADPH + H(+)</text>
        <dbReference type="Rhea" id="RHEA:69440"/>
        <dbReference type="ChEBI" id="CHEBI:15378"/>
        <dbReference type="ChEBI" id="CHEBI:57783"/>
        <dbReference type="ChEBI" id="CHEBI:58349"/>
        <dbReference type="ChEBI" id="CHEBI:81471"/>
        <dbReference type="ChEBI" id="CHEBI:183808"/>
    </reaction>
    <physiologicalReaction direction="left-to-right" evidence="23">
        <dbReference type="Rhea" id="RHEA:69441"/>
    </physiologicalReaction>
</comment>
<evidence type="ECO:0000256" key="3">
    <source>
        <dbReference type="ARBA" id="ARBA00011738"/>
    </source>
</evidence>
<organism evidence="30 31">
    <name type="scientific">Mycteria americana</name>
    <name type="common">Wood stork</name>
    <dbReference type="NCBI Taxonomy" id="33587"/>
    <lineage>
        <taxon>Eukaryota</taxon>
        <taxon>Metazoa</taxon>
        <taxon>Chordata</taxon>
        <taxon>Craniata</taxon>
        <taxon>Vertebrata</taxon>
        <taxon>Euteleostomi</taxon>
        <taxon>Archelosauria</taxon>
        <taxon>Archosauria</taxon>
        <taxon>Dinosauria</taxon>
        <taxon>Saurischia</taxon>
        <taxon>Theropoda</taxon>
        <taxon>Coelurosauria</taxon>
        <taxon>Aves</taxon>
        <taxon>Neognathae</taxon>
        <taxon>Neoaves</taxon>
        <taxon>Aequornithes</taxon>
        <taxon>Ciconiiformes</taxon>
        <taxon>Ciconiidae</taxon>
        <taxon>Mycteria</taxon>
    </lineage>
</organism>
<evidence type="ECO:0000256" key="2">
    <source>
        <dbReference type="ARBA" id="ARBA00006484"/>
    </source>
</evidence>
<feature type="transmembrane region" description="Helical" evidence="29">
    <location>
        <begin position="6"/>
        <end position="23"/>
    </location>
</feature>
<reference evidence="30 31" key="1">
    <citation type="journal article" date="2023" name="J. Hered.">
        <title>Chromosome-level genome of the wood stork (Mycteria americana) provides insight into avian chromosome evolution.</title>
        <authorList>
            <person name="Flamio R. Jr."/>
            <person name="Ramstad K.M."/>
        </authorList>
    </citation>
    <scope>NUCLEOTIDE SEQUENCE [LARGE SCALE GENOMIC DNA]</scope>
    <source>
        <strain evidence="30">JAX WOST 10</strain>
    </source>
</reference>
<dbReference type="GO" id="GO:0006706">
    <property type="term" value="P:steroid catabolic process"/>
    <property type="evidence" value="ECO:0007669"/>
    <property type="project" value="TreeGrafter"/>
</dbReference>
<dbReference type="InterPro" id="IPR020904">
    <property type="entry name" value="Sc_DH/Rdtase_CS"/>
</dbReference>
<comment type="catalytic activity">
    <reaction evidence="14">
        <text>chenodeoxycholate + NADP(+) = 7-oxolithocholate + NADPH + H(+)</text>
        <dbReference type="Rhea" id="RHEA:53820"/>
        <dbReference type="ChEBI" id="CHEBI:15378"/>
        <dbReference type="ChEBI" id="CHEBI:36234"/>
        <dbReference type="ChEBI" id="CHEBI:57783"/>
        <dbReference type="ChEBI" id="CHEBI:58349"/>
        <dbReference type="ChEBI" id="CHEBI:78605"/>
    </reaction>
    <physiologicalReaction direction="right-to-left" evidence="14">
        <dbReference type="Rhea" id="RHEA:53822"/>
    </physiologicalReaction>
</comment>
<accession>A0AAN7RM45</accession>
<evidence type="ECO:0000256" key="1">
    <source>
        <dbReference type="ARBA" id="ARBA00004648"/>
    </source>
</evidence>
<name>A0AAN7RM45_MYCAM</name>
<evidence type="ECO:0000256" key="19">
    <source>
        <dbReference type="ARBA" id="ARBA00048061"/>
    </source>
</evidence>
<dbReference type="InterPro" id="IPR036291">
    <property type="entry name" value="NAD(P)-bd_dom_sf"/>
</dbReference>
<evidence type="ECO:0000256" key="9">
    <source>
        <dbReference type="ARBA" id="ARBA00038971"/>
    </source>
</evidence>
<evidence type="ECO:0000256" key="22">
    <source>
        <dbReference type="ARBA" id="ARBA00048661"/>
    </source>
</evidence>
<sequence>MGRLQKILIPFLGLVLAFWFYSARENFKPEMLKGKRVIVTGASTGIGEQMAYHLARMGSHILITARTEAKLQKVVERCLELGAASARYVSGTMEDMAFAEHVVKEAETSLGGLDMLILNHIGTSYFGYFNGDVGHVRKLLEINFLSYVAMTTSALPMLKESEGSIVVVSSMAGKVGFPFTVAYSATKFALDGFFSSLRQEFNIQSINVSITLCILGFIDTESAVRAAAGLLRVSPAPREECALEILKGAALRRRELYYRYGSTRLPLLLRDWAAELLDYLVRSREMGLLLKFFIPLLGLALAFYFYSAPENFSEEEHGPFEGPFKAQLEEPKHGRAKSSEGSAGSPRYEGSEHPVPHRKAHGIMLGSARTHDSSRGLHKRCMLQQGSTAACSSPHPKARGQQGRRGAVVPACGAMAWAAPALSPAPSSPEMLRGKRVIVTGASSGIGEQMAYHLARMEAHLLLTARTEAKLQKVVERCLKLGAASARYVSGSMEDTTFPEVVVKEAENTWGGLDMLILNHIGYTYFNYFNGDVGHVRKLLEVNFLSYVSMTMSALPMLKESEGSIVVLSSVAGKTGGPFTAPYSATKFALDGFFSSLRQEFIIEKVNVSITLCILGYIDTENAVRVVSHAIRDTPAPKEECALEIIKSGALRWRELYYPSRAVGSLLLLRAIAPDFLDSLIRSGYKVENIRRT</sequence>
<evidence type="ECO:0000256" key="27">
    <source>
        <dbReference type="ARBA" id="ARBA00049520"/>
    </source>
</evidence>
<proteinExistence type="inferred from homology"/>
<comment type="subunit">
    <text evidence="3">Homodimer.</text>
</comment>
<dbReference type="GO" id="GO:0005496">
    <property type="term" value="F:steroid binding"/>
    <property type="evidence" value="ECO:0007669"/>
    <property type="project" value="TreeGrafter"/>
</dbReference>
<comment type="catalytic activity">
    <reaction evidence="18">
        <text>glycoursodeoxycholate + NADP(+) = 7-oxoglycolithocholate + NADPH + H(+)</text>
        <dbReference type="Rhea" id="RHEA:68976"/>
        <dbReference type="ChEBI" id="CHEBI:15378"/>
        <dbReference type="ChEBI" id="CHEBI:57783"/>
        <dbReference type="ChEBI" id="CHEBI:58349"/>
        <dbReference type="ChEBI" id="CHEBI:132030"/>
        <dbReference type="ChEBI" id="CHEBI:137818"/>
    </reaction>
    <physiologicalReaction direction="right-to-left" evidence="18">
        <dbReference type="Rhea" id="RHEA:68978"/>
    </physiologicalReaction>
</comment>
<comment type="catalytic activity">
    <reaction evidence="27">
        <text>7-oxopregnenolone + NADPH + H(+) = 7beta-hydroxypregnenolone + NADP(+)</text>
        <dbReference type="Rhea" id="RHEA:69436"/>
        <dbReference type="ChEBI" id="CHEBI:15378"/>
        <dbReference type="ChEBI" id="CHEBI:57783"/>
        <dbReference type="ChEBI" id="CHEBI:58349"/>
        <dbReference type="ChEBI" id="CHEBI:183806"/>
        <dbReference type="ChEBI" id="CHEBI:183807"/>
    </reaction>
    <physiologicalReaction direction="left-to-right" evidence="27">
        <dbReference type="Rhea" id="RHEA:69437"/>
    </physiologicalReaction>
</comment>
<comment type="catalytic activity">
    <reaction evidence="15">
        <text>3beta-hydroxy-5alpha-androstane-7,17-dione + NADPH + H(+) = 3beta,7beta-dihydroxy-5alpha-androstan-17-one + NADP(+)</text>
        <dbReference type="Rhea" id="RHEA:69456"/>
        <dbReference type="ChEBI" id="CHEBI:15378"/>
        <dbReference type="ChEBI" id="CHEBI:57783"/>
        <dbReference type="ChEBI" id="CHEBI:58349"/>
        <dbReference type="ChEBI" id="CHEBI:79834"/>
        <dbReference type="ChEBI" id="CHEBI:183809"/>
    </reaction>
    <physiologicalReaction direction="left-to-right" evidence="15">
        <dbReference type="Rhea" id="RHEA:69457"/>
    </physiologicalReaction>
</comment>
<evidence type="ECO:0000256" key="28">
    <source>
        <dbReference type="SAM" id="MobiDB-lite"/>
    </source>
</evidence>
<dbReference type="InterPro" id="IPR002347">
    <property type="entry name" value="SDR_fam"/>
</dbReference>
<evidence type="ECO:0000256" key="15">
    <source>
        <dbReference type="ARBA" id="ARBA00047373"/>
    </source>
</evidence>
<evidence type="ECO:0000313" key="30">
    <source>
        <dbReference type="EMBL" id="KAK4809342.1"/>
    </source>
</evidence>
<dbReference type="EMBL" id="JAUNZN010000022">
    <property type="protein sequence ID" value="KAK4809342.1"/>
    <property type="molecule type" value="Genomic_DNA"/>
</dbReference>
<keyword evidence="31" id="KW-1185">Reference proteome</keyword>
<evidence type="ECO:0000256" key="16">
    <source>
        <dbReference type="ARBA" id="ARBA00047608"/>
    </source>
</evidence>
<comment type="catalytic activity">
    <reaction evidence="26">
        <text>7-oxolithocholate + NADPH + H(+) = ursodeoxycholate + NADP(+)</text>
        <dbReference type="Rhea" id="RHEA:47540"/>
        <dbReference type="ChEBI" id="CHEBI:15378"/>
        <dbReference type="ChEBI" id="CHEBI:57783"/>
        <dbReference type="ChEBI" id="CHEBI:58349"/>
        <dbReference type="ChEBI" id="CHEBI:78604"/>
        <dbReference type="ChEBI" id="CHEBI:78605"/>
    </reaction>
    <physiologicalReaction direction="left-to-right" evidence="26">
        <dbReference type="Rhea" id="RHEA:47541"/>
    </physiologicalReaction>
</comment>
<protein>
    <recommendedName>
        <fullName evidence="11">11-beta-hydroxysteroid dehydrogenase 1</fullName>
        <ecNumber evidence="9">1.1.1.146</ecNumber>
        <ecNumber evidence="10">1.1.1.201</ecNumber>
    </recommendedName>
    <alternativeName>
        <fullName evidence="13">7-oxosteroid reductase</fullName>
    </alternativeName>
    <alternativeName>
        <fullName evidence="12">Corticosteroid 11-beta-dehydrogenase isozyme 1</fullName>
    </alternativeName>
</protein>
<evidence type="ECO:0000313" key="31">
    <source>
        <dbReference type="Proteomes" id="UP001333110"/>
    </source>
</evidence>
<evidence type="ECO:0000256" key="25">
    <source>
        <dbReference type="ARBA" id="ARBA00049300"/>
    </source>
</evidence>
<gene>
    <name evidence="30" type="ORF">QYF61_024578</name>
</gene>
<evidence type="ECO:0000256" key="6">
    <source>
        <dbReference type="ARBA" id="ARBA00022989"/>
    </source>
</evidence>
<evidence type="ECO:0000256" key="17">
    <source>
        <dbReference type="ARBA" id="ARBA00047749"/>
    </source>
</evidence>
<dbReference type="InterPro" id="IPR051253">
    <property type="entry name" value="11-beta-HSD"/>
</dbReference>
<comment type="catalytic activity">
    <reaction evidence="20">
        <text>an 11beta-hydroxysteroid + NADP(+) = an 11-oxosteroid + NADPH + H(+)</text>
        <dbReference type="Rhea" id="RHEA:11388"/>
        <dbReference type="ChEBI" id="CHEBI:15378"/>
        <dbReference type="ChEBI" id="CHEBI:35346"/>
        <dbReference type="ChEBI" id="CHEBI:47787"/>
        <dbReference type="ChEBI" id="CHEBI:57783"/>
        <dbReference type="ChEBI" id="CHEBI:58349"/>
        <dbReference type="EC" id="1.1.1.146"/>
    </reaction>
    <physiologicalReaction direction="left-to-right" evidence="20">
        <dbReference type="Rhea" id="RHEA:11389"/>
    </physiologicalReaction>
    <physiologicalReaction direction="right-to-left" evidence="20">
        <dbReference type="Rhea" id="RHEA:11390"/>
    </physiologicalReaction>
</comment>
<dbReference type="PANTHER" id="PTHR44279">
    <property type="entry name" value="HYDROXYSTEROID (11-BETA) DEHYDROGENASE 1-LIKE B-RELATED"/>
    <property type="match status" value="1"/>
</dbReference>
<comment type="subcellular location">
    <subcellularLocation>
        <location evidence="1">Endoplasmic reticulum membrane</location>
        <topology evidence="1">Single-pass type II membrane protein</topology>
    </subcellularLocation>
</comment>
<feature type="region of interest" description="Disordered" evidence="28">
    <location>
        <begin position="330"/>
        <end position="355"/>
    </location>
</feature>
<dbReference type="PANTHER" id="PTHR44279:SF1">
    <property type="entry name" value="11-BETA-HYDROXYSTEROID DEHYDROGENASE 1"/>
    <property type="match status" value="1"/>
</dbReference>
<comment type="catalytic activity">
    <reaction evidence="24">
        <text>tauroursodeoxycholate + NADP(+) = 7-oxotaurolithocholate + NADPH + H(+)</text>
        <dbReference type="Rhea" id="RHEA:68980"/>
        <dbReference type="ChEBI" id="CHEBI:15378"/>
        <dbReference type="ChEBI" id="CHEBI:57783"/>
        <dbReference type="ChEBI" id="CHEBI:58349"/>
        <dbReference type="ChEBI" id="CHEBI:132028"/>
        <dbReference type="ChEBI" id="CHEBI:137724"/>
    </reaction>
    <physiologicalReaction direction="right-to-left" evidence="24">
        <dbReference type="Rhea" id="RHEA:68982"/>
    </physiologicalReaction>
</comment>
<evidence type="ECO:0000256" key="23">
    <source>
        <dbReference type="ARBA" id="ARBA00048678"/>
    </source>
</evidence>
<dbReference type="GO" id="GO:0005789">
    <property type="term" value="C:endoplasmic reticulum membrane"/>
    <property type="evidence" value="ECO:0007669"/>
    <property type="project" value="UniProtKB-SubCell"/>
</dbReference>
<evidence type="ECO:0000256" key="8">
    <source>
        <dbReference type="ARBA" id="ARBA00023136"/>
    </source>
</evidence>
<comment type="catalytic activity">
    <reaction evidence="16">
        <text>3beta-hydroxy-5-androstene-7,17-dione + NADPH + H(+) = 3beta,7beta-dihydroxyandrost-5-en-17-one + NADP(+)</text>
        <dbReference type="Rhea" id="RHEA:69452"/>
        <dbReference type="ChEBI" id="CHEBI:15378"/>
        <dbReference type="ChEBI" id="CHEBI:57783"/>
        <dbReference type="ChEBI" id="CHEBI:58349"/>
        <dbReference type="ChEBI" id="CHEBI:183368"/>
        <dbReference type="ChEBI" id="CHEBI:183808"/>
    </reaction>
    <physiologicalReaction direction="left-to-right" evidence="16">
        <dbReference type="Rhea" id="RHEA:69453"/>
    </physiologicalReaction>
</comment>
<evidence type="ECO:0000256" key="5">
    <source>
        <dbReference type="ARBA" id="ARBA00022824"/>
    </source>
</evidence>
<evidence type="ECO:0000256" key="12">
    <source>
        <dbReference type="ARBA" id="ARBA00041539"/>
    </source>
</evidence>
<dbReference type="GO" id="GO:0047022">
    <property type="term" value="F:7-beta-hydroxysteroid dehydrogenase (NADP+) activity"/>
    <property type="evidence" value="ECO:0007669"/>
    <property type="project" value="UniProtKB-EC"/>
</dbReference>
<comment type="catalytic activity">
    <reaction evidence="22">
        <text>glycochenodeoxycholate + NADP(+) = 7-oxoglycolithocholate + NADPH + H(+)</text>
        <dbReference type="Rhea" id="RHEA:65056"/>
        <dbReference type="ChEBI" id="CHEBI:15378"/>
        <dbReference type="ChEBI" id="CHEBI:36252"/>
        <dbReference type="ChEBI" id="CHEBI:57783"/>
        <dbReference type="ChEBI" id="CHEBI:58349"/>
        <dbReference type="ChEBI" id="CHEBI:137818"/>
    </reaction>
    <physiologicalReaction direction="right-to-left" evidence="22">
        <dbReference type="Rhea" id="RHEA:65058"/>
    </physiologicalReaction>
</comment>
<evidence type="ECO:0000256" key="24">
    <source>
        <dbReference type="ARBA" id="ARBA00048702"/>
    </source>
</evidence>
<evidence type="ECO:0000256" key="20">
    <source>
        <dbReference type="ARBA" id="ARBA00048376"/>
    </source>
</evidence>
<keyword evidence="6 29" id="KW-1133">Transmembrane helix</keyword>
<evidence type="ECO:0000256" key="10">
    <source>
        <dbReference type="ARBA" id="ARBA00039048"/>
    </source>
</evidence>
<dbReference type="FunFam" id="3.40.50.720:FF:000329">
    <property type="entry name" value="Corticosteroid 11-beta-dehydrogenase isozyme 1"/>
    <property type="match status" value="2"/>
</dbReference>
<evidence type="ECO:0000256" key="29">
    <source>
        <dbReference type="SAM" id="Phobius"/>
    </source>
</evidence>
<dbReference type="EC" id="1.1.1.146" evidence="9"/>
<dbReference type="SUPFAM" id="SSF51735">
    <property type="entry name" value="NAD(P)-binding Rossmann-fold domains"/>
    <property type="match status" value="2"/>
</dbReference>
<comment type="catalytic activity">
    <reaction evidence="21">
        <text>7-oxocholesterol + NADPH + H(+) = 7beta-hydroxycholesterol + NADP(+)</text>
        <dbReference type="Rhea" id="RHEA:68656"/>
        <dbReference type="ChEBI" id="CHEBI:15378"/>
        <dbReference type="ChEBI" id="CHEBI:42989"/>
        <dbReference type="ChEBI" id="CHEBI:57783"/>
        <dbReference type="ChEBI" id="CHEBI:58349"/>
        <dbReference type="ChEBI" id="CHEBI:64294"/>
    </reaction>
    <physiologicalReaction direction="left-to-right" evidence="21">
        <dbReference type="Rhea" id="RHEA:68657"/>
    </physiologicalReaction>
</comment>
<evidence type="ECO:0000256" key="7">
    <source>
        <dbReference type="ARBA" id="ARBA00023002"/>
    </source>
</evidence>
<evidence type="ECO:0000256" key="4">
    <source>
        <dbReference type="ARBA" id="ARBA00022692"/>
    </source>
</evidence>
<evidence type="ECO:0000256" key="18">
    <source>
        <dbReference type="ARBA" id="ARBA00048060"/>
    </source>
</evidence>
<dbReference type="Proteomes" id="UP001333110">
    <property type="component" value="Unassembled WGS sequence"/>
</dbReference>
<evidence type="ECO:0000256" key="26">
    <source>
        <dbReference type="ARBA" id="ARBA00049462"/>
    </source>
</evidence>
<keyword evidence="7" id="KW-0560">Oxidoreductase</keyword>
<dbReference type="Gene3D" id="3.40.50.720">
    <property type="entry name" value="NAD(P)-binding Rossmann-like Domain"/>
    <property type="match status" value="2"/>
</dbReference>
<dbReference type="GO" id="GO:0070524">
    <property type="term" value="F:11-beta-hydroxysteroid dehydrogenase (NADP+) activity"/>
    <property type="evidence" value="ECO:0007669"/>
    <property type="project" value="UniProtKB-EC"/>
</dbReference>
<evidence type="ECO:0000256" key="21">
    <source>
        <dbReference type="ARBA" id="ARBA00048585"/>
    </source>
</evidence>
<keyword evidence="4 29" id="KW-0812">Transmembrane</keyword>
<comment type="similarity">
    <text evidence="2">Belongs to the short-chain dehydrogenases/reductases (SDR) family.</text>
</comment>
<dbReference type="EC" id="1.1.1.201" evidence="10"/>
<dbReference type="Pfam" id="PF00106">
    <property type="entry name" value="adh_short"/>
    <property type="match status" value="2"/>
</dbReference>
<dbReference type="PROSITE" id="PS00061">
    <property type="entry name" value="ADH_SHORT"/>
    <property type="match status" value="2"/>
</dbReference>
<evidence type="ECO:0000256" key="11">
    <source>
        <dbReference type="ARBA" id="ARBA00040963"/>
    </source>
</evidence>
<evidence type="ECO:0000256" key="13">
    <source>
        <dbReference type="ARBA" id="ARBA00041676"/>
    </source>
</evidence>
<dbReference type="PRINTS" id="PR00081">
    <property type="entry name" value="GDHRDH"/>
</dbReference>
<comment type="catalytic activity">
    <reaction evidence="17">
        <text>corticosterone + NADP(+) = 11-dehydrocorticosterone + NADPH + H(+)</text>
        <dbReference type="Rhea" id="RHEA:42200"/>
        <dbReference type="ChEBI" id="CHEBI:15378"/>
        <dbReference type="ChEBI" id="CHEBI:16827"/>
        <dbReference type="ChEBI" id="CHEBI:57783"/>
        <dbReference type="ChEBI" id="CHEBI:58349"/>
        <dbReference type="ChEBI" id="CHEBI:78600"/>
    </reaction>
    <physiologicalReaction direction="left-to-right" evidence="17">
        <dbReference type="Rhea" id="RHEA:42201"/>
    </physiologicalReaction>
    <physiologicalReaction direction="right-to-left" evidence="17">
        <dbReference type="Rhea" id="RHEA:42202"/>
    </physiologicalReaction>
</comment>
<comment type="catalytic activity">
    <reaction evidence="19">
        <text>taurochenodeoxycholate + NADP(+) = 7-oxotaurolithocholate + NADPH + H(+)</text>
        <dbReference type="Rhea" id="RHEA:65060"/>
        <dbReference type="ChEBI" id="CHEBI:9407"/>
        <dbReference type="ChEBI" id="CHEBI:15378"/>
        <dbReference type="ChEBI" id="CHEBI:57783"/>
        <dbReference type="ChEBI" id="CHEBI:58349"/>
        <dbReference type="ChEBI" id="CHEBI:137724"/>
    </reaction>
    <physiologicalReaction direction="right-to-left" evidence="19">
        <dbReference type="Rhea" id="RHEA:65062"/>
    </physiologicalReaction>
</comment>
<comment type="catalytic activity">
    <reaction evidence="25">
        <text>a 7beta-hydroxysteroid + NADP(+) = a 7-oxosteroid + NADPH + H(+)</text>
        <dbReference type="Rhea" id="RHEA:20233"/>
        <dbReference type="ChEBI" id="CHEBI:15378"/>
        <dbReference type="ChEBI" id="CHEBI:35349"/>
        <dbReference type="ChEBI" id="CHEBI:47789"/>
        <dbReference type="ChEBI" id="CHEBI:57783"/>
        <dbReference type="ChEBI" id="CHEBI:58349"/>
        <dbReference type="EC" id="1.1.1.201"/>
    </reaction>
    <physiologicalReaction direction="right-to-left" evidence="25">
        <dbReference type="Rhea" id="RHEA:20235"/>
    </physiologicalReaction>
</comment>
<comment type="caution">
    <text evidence="30">The sequence shown here is derived from an EMBL/GenBank/DDBJ whole genome shotgun (WGS) entry which is preliminary data.</text>
</comment>
<keyword evidence="5" id="KW-0256">Endoplasmic reticulum</keyword>
<dbReference type="AlphaFoldDB" id="A0AAN7RM45"/>